<comment type="caution">
    <text evidence="2">The sequence shown here is derived from an EMBL/GenBank/DDBJ whole genome shotgun (WGS) entry which is preliminary data.</text>
</comment>
<dbReference type="AlphaFoldDB" id="A0A3D8J412"/>
<evidence type="ECO:0000313" key="3">
    <source>
        <dbReference type="Proteomes" id="UP000257045"/>
    </source>
</evidence>
<keyword evidence="1" id="KW-1133">Transmembrane helix</keyword>
<dbReference type="OrthoDB" id="5372311at2"/>
<reference evidence="2 3" key="1">
    <citation type="submission" date="2018-04" db="EMBL/GenBank/DDBJ databases">
        <title>Novel Campyloabacter and Helicobacter Species and Strains.</title>
        <authorList>
            <person name="Mannion A.J."/>
            <person name="Shen Z."/>
            <person name="Fox J.G."/>
        </authorList>
    </citation>
    <scope>NUCLEOTIDE SEQUENCE [LARGE SCALE GENOMIC DNA]</scope>
    <source>
        <strain evidence="2 3">MIT 04-9366</strain>
    </source>
</reference>
<keyword evidence="3" id="KW-1185">Reference proteome</keyword>
<keyword evidence="1" id="KW-0472">Membrane</keyword>
<sequence>MRILAFFLALVLGLLGVEEHSKIVYLKYNPPKLEGREFYVGEKIEVKYTLLLFSNATLVDVEFIPNENPKLSEGVELLNPNTTWKKINDDTYENTYLFKIKSPSFALPTLKIIALSEDESYTDTSSAEGVIMEAVDLGGERYCGVVAQKMTISNIQAKKYDEWSNIVVFDLVGTRSNLEDFKLPNIERQGFNGDLILNQNKLSGTYYAVIPRDIQELRVSYFNSEALRYEEIALPIVVKTERVSTQSDLEPKNTFLIFSNIIFGILALLLFVGAIYFRKQKFLAIILVLVAVALIIYVFLKFEGNKHIVLRQNSIVAILPTRNSTILEQVDYEMNAEVIGERGEYYKVKLGDSRIGWIKKDDCK</sequence>
<accession>A0A3D8J412</accession>
<evidence type="ECO:0008006" key="4">
    <source>
        <dbReference type="Google" id="ProtNLM"/>
    </source>
</evidence>
<proteinExistence type="predicted"/>
<dbReference type="RefSeq" id="WP_115568793.1">
    <property type="nucleotide sequence ID" value="NZ_NXLV01000001.1"/>
</dbReference>
<evidence type="ECO:0000256" key="1">
    <source>
        <dbReference type="SAM" id="Phobius"/>
    </source>
</evidence>
<keyword evidence="1" id="KW-0812">Transmembrane</keyword>
<organism evidence="2 3">
    <name type="scientific">Helicobacter brantae</name>
    <dbReference type="NCBI Taxonomy" id="375927"/>
    <lineage>
        <taxon>Bacteria</taxon>
        <taxon>Pseudomonadati</taxon>
        <taxon>Campylobacterota</taxon>
        <taxon>Epsilonproteobacteria</taxon>
        <taxon>Campylobacterales</taxon>
        <taxon>Helicobacteraceae</taxon>
        <taxon>Helicobacter</taxon>
    </lineage>
</organism>
<dbReference type="EMBL" id="NXLV01000001">
    <property type="protein sequence ID" value="RDU72163.1"/>
    <property type="molecule type" value="Genomic_DNA"/>
</dbReference>
<dbReference type="Gene3D" id="2.30.30.40">
    <property type="entry name" value="SH3 Domains"/>
    <property type="match status" value="1"/>
</dbReference>
<name>A0A3D8J412_9HELI</name>
<gene>
    <name evidence="2" type="ORF">CQA58_00735</name>
</gene>
<dbReference type="Proteomes" id="UP000257045">
    <property type="component" value="Unassembled WGS sequence"/>
</dbReference>
<feature type="transmembrane region" description="Helical" evidence="1">
    <location>
        <begin position="255"/>
        <end position="277"/>
    </location>
</feature>
<protein>
    <recommendedName>
        <fullName evidence="4">SH3 domain-containing protein</fullName>
    </recommendedName>
</protein>
<evidence type="ECO:0000313" key="2">
    <source>
        <dbReference type="EMBL" id="RDU72163.1"/>
    </source>
</evidence>
<feature type="transmembrane region" description="Helical" evidence="1">
    <location>
        <begin position="282"/>
        <end position="300"/>
    </location>
</feature>